<gene>
    <name evidence="3" type="ORF">PCANC_04458</name>
</gene>
<dbReference type="Gene3D" id="1.20.1050.10">
    <property type="match status" value="1"/>
</dbReference>
<dbReference type="InterPro" id="IPR040079">
    <property type="entry name" value="Glutathione_S-Trfase"/>
</dbReference>
<dbReference type="FunFam" id="1.20.1050.10:FF:000055">
    <property type="entry name" value="Glutathione S-transferase"/>
    <property type="match status" value="1"/>
</dbReference>
<dbReference type="InterPro" id="IPR036282">
    <property type="entry name" value="Glutathione-S-Trfase_C_sf"/>
</dbReference>
<dbReference type="GO" id="GO:0004364">
    <property type="term" value="F:glutathione transferase activity"/>
    <property type="evidence" value="ECO:0007669"/>
    <property type="project" value="TreeGrafter"/>
</dbReference>
<dbReference type="Proteomes" id="UP000235388">
    <property type="component" value="Unassembled WGS sequence"/>
</dbReference>
<protein>
    <recommendedName>
        <fullName evidence="5">Glutathione transferase</fullName>
    </recommendedName>
</protein>
<dbReference type="STRING" id="200324.A0A2N5VUN6"/>
<dbReference type="SFLD" id="SFLDG00363">
    <property type="entry name" value="AMPS_(cytGST):_Alpha-__Mu-__Pi"/>
    <property type="match status" value="1"/>
</dbReference>
<evidence type="ECO:0008006" key="5">
    <source>
        <dbReference type="Google" id="ProtNLM"/>
    </source>
</evidence>
<dbReference type="SFLD" id="SFLDS00019">
    <property type="entry name" value="Glutathione_Transferase_(cytos"/>
    <property type="match status" value="1"/>
</dbReference>
<dbReference type="SFLD" id="SFLDG01205">
    <property type="entry name" value="AMPS.1"/>
    <property type="match status" value="1"/>
</dbReference>
<keyword evidence="4" id="KW-1185">Reference proteome</keyword>
<dbReference type="InterPro" id="IPR004046">
    <property type="entry name" value="GST_C"/>
</dbReference>
<dbReference type="EMBL" id="PGCJ01000057">
    <property type="protein sequence ID" value="PLW53699.1"/>
    <property type="molecule type" value="Genomic_DNA"/>
</dbReference>
<dbReference type="PROSITE" id="PS50404">
    <property type="entry name" value="GST_NTER"/>
    <property type="match status" value="1"/>
</dbReference>
<dbReference type="AlphaFoldDB" id="A0A2N5VUN6"/>
<dbReference type="CDD" id="cd03039">
    <property type="entry name" value="GST_N_Sigma_like"/>
    <property type="match status" value="1"/>
</dbReference>
<feature type="domain" description="GST C-terminal" evidence="2">
    <location>
        <begin position="82"/>
        <end position="208"/>
    </location>
</feature>
<dbReference type="Pfam" id="PF13409">
    <property type="entry name" value="GST_N_2"/>
    <property type="match status" value="1"/>
</dbReference>
<dbReference type="SUPFAM" id="SSF52833">
    <property type="entry name" value="Thioredoxin-like"/>
    <property type="match status" value="1"/>
</dbReference>
<dbReference type="InterPro" id="IPR004045">
    <property type="entry name" value="Glutathione_S-Trfase_N"/>
</dbReference>
<proteinExistence type="predicted"/>
<dbReference type="PROSITE" id="PS50405">
    <property type="entry name" value="GST_CTER"/>
    <property type="match status" value="1"/>
</dbReference>
<name>A0A2N5VUN6_9BASI</name>
<reference evidence="3 4" key="1">
    <citation type="submission" date="2017-11" db="EMBL/GenBank/DDBJ databases">
        <title>De novo assembly and phasing of dikaryotic genomes from two isolates of Puccinia coronata f. sp. avenae, the causal agent of oat crown rust.</title>
        <authorList>
            <person name="Miller M.E."/>
            <person name="Zhang Y."/>
            <person name="Omidvar V."/>
            <person name="Sperschneider J."/>
            <person name="Schwessinger B."/>
            <person name="Raley C."/>
            <person name="Palmer J.M."/>
            <person name="Garnica D."/>
            <person name="Upadhyaya N."/>
            <person name="Rathjen J."/>
            <person name="Taylor J.M."/>
            <person name="Park R.F."/>
            <person name="Dodds P.N."/>
            <person name="Hirsch C.D."/>
            <person name="Kianian S.F."/>
            <person name="Figueroa M."/>
        </authorList>
    </citation>
    <scope>NUCLEOTIDE SEQUENCE [LARGE SCALE GENOMIC DNA]</scope>
    <source>
        <strain evidence="3">12NC29</strain>
    </source>
</reference>
<dbReference type="CDD" id="cd03192">
    <property type="entry name" value="GST_C_Sigma_like"/>
    <property type="match status" value="1"/>
</dbReference>
<dbReference type="GO" id="GO:0006749">
    <property type="term" value="P:glutathione metabolic process"/>
    <property type="evidence" value="ECO:0007669"/>
    <property type="project" value="TreeGrafter"/>
</dbReference>
<dbReference type="InterPro" id="IPR036249">
    <property type="entry name" value="Thioredoxin-like_sf"/>
</dbReference>
<accession>A0A2N5VUN6</accession>
<dbReference type="PANTHER" id="PTHR11571">
    <property type="entry name" value="GLUTATHIONE S-TRANSFERASE"/>
    <property type="match status" value="1"/>
</dbReference>
<sequence length="208" mass="23266">MPSYKLTYFGFQGGRGDSIRLALHHGGIPFTDERITHEQLGKIKDSLPFGQVPVLTINDKTVVPQEGAILRYIGRLTGAYPDDKDKALNQDVLLGFGDDLYAVVPLFFQDHPGKDVVKKTTIEERIPKLFDCLEKHLASRGTTYCDGNDLSVADFKLFAALTLFKTGMLQGLSTEIIDNYPHIAKLYQAIEKHEKFLMNNNNKNAPPI</sequence>
<evidence type="ECO:0000259" key="2">
    <source>
        <dbReference type="PROSITE" id="PS50405"/>
    </source>
</evidence>
<dbReference type="SUPFAM" id="SSF47616">
    <property type="entry name" value="GST C-terminal domain-like"/>
    <property type="match status" value="1"/>
</dbReference>
<dbReference type="InterPro" id="IPR050213">
    <property type="entry name" value="GST_superfamily"/>
</dbReference>
<dbReference type="FunFam" id="3.40.30.10:FF:000608">
    <property type="entry name" value="Glutathione S-Transferase"/>
    <property type="match status" value="1"/>
</dbReference>
<organism evidence="3 4">
    <name type="scientific">Puccinia coronata f. sp. avenae</name>
    <dbReference type="NCBI Taxonomy" id="200324"/>
    <lineage>
        <taxon>Eukaryota</taxon>
        <taxon>Fungi</taxon>
        <taxon>Dikarya</taxon>
        <taxon>Basidiomycota</taxon>
        <taxon>Pucciniomycotina</taxon>
        <taxon>Pucciniomycetes</taxon>
        <taxon>Pucciniales</taxon>
        <taxon>Pucciniaceae</taxon>
        <taxon>Puccinia</taxon>
    </lineage>
</organism>
<dbReference type="OrthoDB" id="414243at2759"/>
<feature type="domain" description="GST N-terminal" evidence="1">
    <location>
        <begin position="2"/>
        <end position="81"/>
    </location>
</feature>
<evidence type="ECO:0000313" key="3">
    <source>
        <dbReference type="EMBL" id="PLW53699.1"/>
    </source>
</evidence>
<dbReference type="Pfam" id="PF14497">
    <property type="entry name" value="GST_C_3"/>
    <property type="match status" value="1"/>
</dbReference>
<comment type="caution">
    <text evidence="3">The sequence shown here is derived from an EMBL/GenBank/DDBJ whole genome shotgun (WGS) entry which is preliminary data.</text>
</comment>
<dbReference type="PANTHER" id="PTHR11571:SF252">
    <property type="entry name" value="GLUTATHIONE S-TRANSFERASE"/>
    <property type="match status" value="1"/>
</dbReference>
<evidence type="ECO:0000259" key="1">
    <source>
        <dbReference type="PROSITE" id="PS50404"/>
    </source>
</evidence>
<dbReference type="InterPro" id="IPR010987">
    <property type="entry name" value="Glutathione-S-Trfase_C-like"/>
</dbReference>
<dbReference type="Gene3D" id="3.40.30.10">
    <property type="entry name" value="Glutaredoxin"/>
    <property type="match status" value="1"/>
</dbReference>
<evidence type="ECO:0000313" key="4">
    <source>
        <dbReference type="Proteomes" id="UP000235388"/>
    </source>
</evidence>